<feature type="transmembrane region" description="Helical" evidence="8">
    <location>
        <begin position="30"/>
        <end position="50"/>
    </location>
</feature>
<keyword evidence="7 8" id="KW-0472">Membrane</keyword>
<feature type="transmembrane region" description="Helical" evidence="8">
    <location>
        <begin position="193"/>
        <end position="215"/>
    </location>
</feature>
<name>A0A7C9BMP1_9BACT</name>
<keyword evidence="3" id="KW-0813">Transport</keyword>
<dbReference type="Pfam" id="PF01594">
    <property type="entry name" value="AI-2E_transport"/>
    <property type="match status" value="1"/>
</dbReference>
<keyword evidence="5 8" id="KW-0812">Transmembrane</keyword>
<dbReference type="PANTHER" id="PTHR21716:SF53">
    <property type="entry name" value="PERMEASE PERM-RELATED"/>
    <property type="match status" value="1"/>
</dbReference>
<feature type="transmembrane region" description="Helical" evidence="8">
    <location>
        <begin position="7"/>
        <end position="24"/>
    </location>
</feature>
<organism evidence="9 10">
    <name type="scientific">Salmonirosea aquatica</name>
    <dbReference type="NCBI Taxonomy" id="2654236"/>
    <lineage>
        <taxon>Bacteria</taxon>
        <taxon>Pseudomonadati</taxon>
        <taxon>Bacteroidota</taxon>
        <taxon>Cytophagia</taxon>
        <taxon>Cytophagales</taxon>
        <taxon>Spirosomataceae</taxon>
        <taxon>Salmonirosea</taxon>
    </lineage>
</organism>
<protein>
    <submittedName>
        <fullName evidence="9">AI-2E family transporter</fullName>
    </submittedName>
</protein>
<feature type="transmembrane region" description="Helical" evidence="8">
    <location>
        <begin position="57"/>
        <end position="82"/>
    </location>
</feature>
<dbReference type="InterPro" id="IPR002549">
    <property type="entry name" value="AI-2E-like"/>
</dbReference>
<keyword evidence="10" id="KW-1185">Reference proteome</keyword>
<evidence type="ECO:0000256" key="8">
    <source>
        <dbReference type="SAM" id="Phobius"/>
    </source>
</evidence>
<keyword evidence="6 8" id="KW-1133">Transmembrane helix</keyword>
<evidence type="ECO:0000256" key="1">
    <source>
        <dbReference type="ARBA" id="ARBA00004651"/>
    </source>
</evidence>
<evidence type="ECO:0000256" key="6">
    <source>
        <dbReference type="ARBA" id="ARBA00022989"/>
    </source>
</evidence>
<feature type="transmembrane region" description="Helical" evidence="8">
    <location>
        <begin position="136"/>
        <end position="158"/>
    </location>
</feature>
<evidence type="ECO:0000256" key="5">
    <source>
        <dbReference type="ARBA" id="ARBA00022692"/>
    </source>
</evidence>
<keyword evidence="4" id="KW-1003">Cell membrane</keyword>
<dbReference type="RefSeq" id="WP_152756548.1">
    <property type="nucleotide sequence ID" value="NZ_WHLY01000002.1"/>
</dbReference>
<evidence type="ECO:0000256" key="2">
    <source>
        <dbReference type="ARBA" id="ARBA00009773"/>
    </source>
</evidence>
<dbReference type="GO" id="GO:0005886">
    <property type="term" value="C:plasma membrane"/>
    <property type="evidence" value="ECO:0007669"/>
    <property type="project" value="UniProtKB-SubCell"/>
</dbReference>
<comment type="subcellular location">
    <subcellularLocation>
        <location evidence="1">Cell membrane</location>
        <topology evidence="1">Multi-pass membrane protein</topology>
    </subcellularLocation>
</comment>
<comment type="caution">
    <text evidence="9">The sequence shown here is derived from an EMBL/GenBank/DDBJ whole genome shotgun (WGS) entry which is preliminary data.</text>
</comment>
<dbReference type="EMBL" id="WHLY01000002">
    <property type="protein sequence ID" value="MPR32239.1"/>
    <property type="molecule type" value="Genomic_DNA"/>
</dbReference>
<feature type="transmembrane region" description="Helical" evidence="8">
    <location>
        <begin position="248"/>
        <end position="272"/>
    </location>
</feature>
<evidence type="ECO:0000256" key="7">
    <source>
        <dbReference type="ARBA" id="ARBA00023136"/>
    </source>
</evidence>
<dbReference type="PANTHER" id="PTHR21716">
    <property type="entry name" value="TRANSMEMBRANE PROTEIN"/>
    <property type="match status" value="1"/>
</dbReference>
<accession>A0A7C9BMP1</accession>
<feature type="transmembrane region" description="Helical" evidence="8">
    <location>
        <begin position="292"/>
        <end position="325"/>
    </location>
</feature>
<comment type="similarity">
    <text evidence="2">Belongs to the autoinducer-2 exporter (AI-2E) (TC 2.A.86) family.</text>
</comment>
<evidence type="ECO:0000313" key="10">
    <source>
        <dbReference type="Proteomes" id="UP000479293"/>
    </source>
</evidence>
<sequence length="342" mass="37336">MKQNIATFSNWIIVLVGIPALMYLGRPFLVTFFIAIILAMVLSPVMDWLIKKGLGRGWAVLVCTLIVVLFFAILAGLLTYQISLVAKDLPRMEQKANDLLNQAQSFIQDKTGMAPEKQMDEVKQQVAKLGSLGMSFFGSFTNTVTNFFLMFVYLVLLLSHRHKIQKFLISCVEPSDKQQAYKLIFKARDTASMYIWGMLKDVTAMAIVYAIGFMIGGIKHGIFLAIIAAVFSFLPYIGNIIGGGTAAVLAMISGEPSAFLIVVGVMTVAQIIENYTLSPFLVGNAVGLNPFFSIVSIIVISMIWGIGGAIIALPLTGVIRVALLFSPHTKPMAEFMGDDDAS</sequence>
<evidence type="ECO:0000256" key="4">
    <source>
        <dbReference type="ARBA" id="ARBA00022475"/>
    </source>
</evidence>
<evidence type="ECO:0000256" key="3">
    <source>
        <dbReference type="ARBA" id="ARBA00022448"/>
    </source>
</evidence>
<dbReference type="Proteomes" id="UP000479293">
    <property type="component" value="Unassembled WGS sequence"/>
</dbReference>
<feature type="transmembrane region" description="Helical" evidence="8">
    <location>
        <begin position="221"/>
        <end position="241"/>
    </location>
</feature>
<reference evidence="9 10" key="1">
    <citation type="submission" date="2019-10" db="EMBL/GenBank/DDBJ databases">
        <title>Draft Genome Sequence of Cytophagaceae sp. SJW1-29.</title>
        <authorList>
            <person name="Choi A."/>
        </authorList>
    </citation>
    <scope>NUCLEOTIDE SEQUENCE [LARGE SCALE GENOMIC DNA]</scope>
    <source>
        <strain evidence="9 10">SJW1-29</strain>
    </source>
</reference>
<proteinExistence type="inferred from homology"/>
<gene>
    <name evidence="9" type="ORF">GBK04_02470</name>
</gene>
<evidence type="ECO:0000313" key="9">
    <source>
        <dbReference type="EMBL" id="MPR32239.1"/>
    </source>
</evidence>
<dbReference type="AlphaFoldDB" id="A0A7C9BMP1"/>